<dbReference type="AlphaFoldDB" id="Q0CF41"/>
<name>Q0CF41_ASPTN</name>
<dbReference type="HOGENOM" id="CLU_1102596_0_0_1"/>
<evidence type="ECO:0000313" key="2">
    <source>
        <dbReference type="Proteomes" id="UP000007963"/>
    </source>
</evidence>
<accession>Q0CF41</accession>
<reference evidence="2" key="1">
    <citation type="submission" date="2005-09" db="EMBL/GenBank/DDBJ databases">
        <title>Annotation of the Aspergillus terreus NIH2624 genome.</title>
        <authorList>
            <person name="Birren B.W."/>
            <person name="Lander E.S."/>
            <person name="Galagan J.E."/>
            <person name="Nusbaum C."/>
            <person name="Devon K."/>
            <person name="Henn M."/>
            <person name="Ma L.-J."/>
            <person name="Jaffe D.B."/>
            <person name="Butler J."/>
            <person name="Alvarez P."/>
            <person name="Gnerre S."/>
            <person name="Grabherr M."/>
            <person name="Kleber M."/>
            <person name="Mauceli E.W."/>
            <person name="Brockman W."/>
            <person name="Rounsley S."/>
            <person name="Young S.K."/>
            <person name="LaButti K."/>
            <person name="Pushparaj V."/>
            <person name="DeCaprio D."/>
            <person name="Crawford M."/>
            <person name="Koehrsen M."/>
            <person name="Engels R."/>
            <person name="Montgomery P."/>
            <person name="Pearson M."/>
            <person name="Howarth C."/>
            <person name="Larson L."/>
            <person name="Luoma S."/>
            <person name="White J."/>
            <person name="Alvarado L."/>
            <person name="Kodira C.D."/>
            <person name="Zeng Q."/>
            <person name="Oleary S."/>
            <person name="Yandava C."/>
            <person name="Denning D.W."/>
            <person name="Nierman W.C."/>
            <person name="Milne T."/>
            <person name="Madden K."/>
        </authorList>
    </citation>
    <scope>NUCLEOTIDE SEQUENCE [LARGE SCALE GENOMIC DNA]</scope>
    <source>
        <strain evidence="2">NIH 2624 / FGSC A1156</strain>
    </source>
</reference>
<sequence>MGDVLRLPAIYVLKHYGPGAIHFNTSWTQDYNREIFENAFHILQDEVILSSRVPSLARESSNVSICLDGPHGLVVLQIRKLLVSISPQVNNLRGFDLTNQETTLSRQFQNVGYYTSLVRIPGLPSNRSVYENSRLKAPYDLPPLPAPYWATATKITNVYQMEKLAGDCPRRCFTGNSIFGMLNLFESDAFCTGHLPGSLPISSRTQFIKETPYYLLDAENLNVLSVTQQITTYLGSCLAQNPISAKSLSCRL</sequence>
<dbReference type="GeneID" id="4322785"/>
<dbReference type="RefSeq" id="XP_001216314.1">
    <property type="nucleotide sequence ID" value="XM_001216314.1"/>
</dbReference>
<dbReference type="InterPro" id="IPR036188">
    <property type="entry name" value="FAD/NAD-bd_sf"/>
</dbReference>
<dbReference type="OrthoDB" id="68575at2759"/>
<proteinExistence type="predicted"/>
<organism evidence="1 2">
    <name type="scientific">Aspergillus terreus (strain NIH 2624 / FGSC A1156)</name>
    <dbReference type="NCBI Taxonomy" id="341663"/>
    <lineage>
        <taxon>Eukaryota</taxon>
        <taxon>Fungi</taxon>
        <taxon>Dikarya</taxon>
        <taxon>Ascomycota</taxon>
        <taxon>Pezizomycotina</taxon>
        <taxon>Eurotiomycetes</taxon>
        <taxon>Eurotiomycetidae</taxon>
        <taxon>Eurotiales</taxon>
        <taxon>Aspergillaceae</taxon>
        <taxon>Aspergillus</taxon>
        <taxon>Aspergillus subgen. Circumdati</taxon>
    </lineage>
</organism>
<dbReference type="Proteomes" id="UP000007963">
    <property type="component" value="Unassembled WGS sequence"/>
</dbReference>
<dbReference type="Gene3D" id="3.30.70.1990">
    <property type="match status" value="1"/>
</dbReference>
<dbReference type="EMBL" id="CH476604">
    <property type="protein sequence ID" value="EAU31955.1"/>
    <property type="molecule type" value="Genomic_DNA"/>
</dbReference>
<dbReference type="VEuPathDB" id="FungiDB:ATEG_07693"/>
<dbReference type="STRING" id="341663.Q0CF41"/>
<evidence type="ECO:0000313" key="1">
    <source>
        <dbReference type="EMBL" id="EAU31955.1"/>
    </source>
</evidence>
<protein>
    <submittedName>
        <fullName evidence="1">Uncharacterized protein</fullName>
    </submittedName>
</protein>
<dbReference type="Gene3D" id="1.10.405.20">
    <property type="match status" value="1"/>
</dbReference>
<dbReference type="Gene3D" id="3.50.50.60">
    <property type="entry name" value="FAD/NAD(P)-binding domain"/>
    <property type="match status" value="1"/>
</dbReference>
<gene>
    <name evidence="1" type="ORF">ATEG_07693</name>
</gene>